<keyword evidence="2" id="KW-0812">Transmembrane</keyword>
<evidence type="ECO:0000256" key="1">
    <source>
        <dbReference type="SAM" id="MobiDB-lite"/>
    </source>
</evidence>
<dbReference type="NCBIfam" id="TIGR01167">
    <property type="entry name" value="LPXTG_anchor"/>
    <property type="match status" value="1"/>
</dbReference>
<feature type="compositionally biased region" description="Basic and acidic residues" evidence="1">
    <location>
        <begin position="179"/>
        <end position="196"/>
    </location>
</feature>
<dbReference type="Gene3D" id="2.60.120.260">
    <property type="entry name" value="Galactose-binding domain-like"/>
    <property type="match status" value="1"/>
</dbReference>
<accession>A0A644YN10</accession>
<keyword evidence="2" id="KW-0472">Membrane</keyword>
<gene>
    <name evidence="3" type="ORF">SDC9_76361</name>
</gene>
<dbReference type="AlphaFoldDB" id="A0A644YN10"/>
<feature type="region of interest" description="Disordered" evidence="1">
    <location>
        <begin position="179"/>
        <end position="201"/>
    </location>
</feature>
<feature type="transmembrane region" description="Helical" evidence="2">
    <location>
        <begin position="206"/>
        <end position="223"/>
    </location>
</feature>
<comment type="caution">
    <text evidence="3">The sequence shown here is derived from an EMBL/GenBank/DDBJ whole genome shotgun (WGS) entry which is preliminary data.</text>
</comment>
<keyword evidence="2" id="KW-1133">Transmembrane helix</keyword>
<evidence type="ECO:0000256" key="2">
    <source>
        <dbReference type="SAM" id="Phobius"/>
    </source>
</evidence>
<protein>
    <submittedName>
        <fullName evidence="3">Uncharacterized protein</fullName>
    </submittedName>
</protein>
<dbReference type="EMBL" id="VSSQ01005618">
    <property type="protein sequence ID" value="MPM29820.1"/>
    <property type="molecule type" value="Genomic_DNA"/>
</dbReference>
<proteinExistence type="predicted"/>
<evidence type="ECO:0000313" key="3">
    <source>
        <dbReference type="EMBL" id="MPM29820.1"/>
    </source>
</evidence>
<reference evidence="3" key="1">
    <citation type="submission" date="2019-08" db="EMBL/GenBank/DDBJ databases">
        <authorList>
            <person name="Kucharzyk K."/>
            <person name="Murdoch R.W."/>
            <person name="Higgins S."/>
            <person name="Loffler F."/>
        </authorList>
    </citation>
    <scope>NUCLEOTIDE SEQUENCE</scope>
</reference>
<organism evidence="3">
    <name type="scientific">bioreactor metagenome</name>
    <dbReference type="NCBI Taxonomy" id="1076179"/>
    <lineage>
        <taxon>unclassified sequences</taxon>
        <taxon>metagenomes</taxon>
        <taxon>ecological metagenomes</taxon>
    </lineage>
</organism>
<sequence length="228" mass="24930">MKRTIAFLMAALFALSVCGIYASAAGEKALTMSLEKPAGYESATSVECENFVDAAGNYTGHQDQGPYDYVYLKKEADNPHATIKFSVTEDGTYDFLVEIMAYTTAIPRTGLVQIDSGEKFYIGSTHGDRNLITEYYTGMSAELKAGDHTFTIYLADDFDNTTVKSLFFDKFNFVKKADAPKEEPIEEPKEEPKDDTTAPSTGDNTVVFALTGIAALISVVVITKKKAK</sequence>
<name>A0A644YN10_9ZZZZ</name>